<dbReference type="AlphaFoldDB" id="A0A8J4CV64"/>
<dbReference type="OrthoDB" id="551992at2759"/>
<dbReference type="Proteomes" id="UP000747110">
    <property type="component" value="Unassembled WGS sequence"/>
</dbReference>
<name>A0A8J4CV64_9CHLO</name>
<gene>
    <name evidence="1" type="ORF">Vretifemale_17324</name>
</gene>
<dbReference type="EMBL" id="BNCP01000051">
    <property type="protein sequence ID" value="GIL89606.1"/>
    <property type="molecule type" value="Genomic_DNA"/>
</dbReference>
<organism evidence="1 2">
    <name type="scientific">Volvox reticuliferus</name>
    <dbReference type="NCBI Taxonomy" id="1737510"/>
    <lineage>
        <taxon>Eukaryota</taxon>
        <taxon>Viridiplantae</taxon>
        <taxon>Chlorophyta</taxon>
        <taxon>core chlorophytes</taxon>
        <taxon>Chlorophyceae</taxon>
        <taxon>CS clade</taxon>
        <taxon>Chlamydomonadales</taxon>
        <taxon>Volvocaceae</taxon>
        <taxon>Volvox</taxon>
    </lineage>
</organism>
<proteinExistence type="predicted"/>
<evidence type="ECO:0000313" key="2">
    <source>
        <dbReference type="Proteomes" id="UP000747110"/>
    </source>
</evidence>
<comment type="caution">
    <text evidence="1">The sequence shown here is derived from an EMBL/GenBank/DDBJ whole genome shotgun (WGS) entry which is preliminary data.</text>
</comment>
<accession>A0A8J4CV64</accession>
<sequence length="221" mass="22772">MKCHHVSLPTPLTLPTPTHDTHTHTYTHIHTHTQVAVSGFQIVSPDSSSELPVSSTLLVNTVNQGTTSLAVSDQVVAKSIASTLGVTGGQVFLITGPEGFTNGSGSNVLTAVASPPSPPSKDCEKPKLGSLCGAEAVGAIVGIAAGGLLLVGLLVALAVCLINRGRQPVIPVDDYAWVQKYAPVAPGLAAGGYAPPMFRASPYSMDLNQPAYYHGTAVIRE</sequence>
<reference evidence="1" key="1">
    <citation type="journal article" date="2021" name="Proc. Natl. Acad. Sci. U.S.A.">
        <title>Three genomes in the algal genus Volvox reveal the fate of a haploid sex-determining region after a transition to homothallism.</title>
        <authorList>
            <person name="Yamamoto K."/>
            <person name="Hamaji T."/>
            <person name="Kawai-Toyooka H."/>
            <person name="Matsuzaki R."/>
            <person name="Takahashi F."/>
            <person name="Nishimura Y."/>
            <person name="Kawachi M."/>
            <person name="Noguchi H."/>
            <person name="Minakuchi Y."/>
            <person name="Umen J.G."/>
            <person name="Toyoda A."/>
            <person name="Nozaki H."/>
        </authorList>
    </citation>
    <scope>NUCLEOTIDE SEQUENCE</scope>
    <source>
        <strain evidence="1">NIES-3786</strain>
    </source>
</reference>
<keyword evidence="2" id="KW-1185">Reference proteome</keyword>
<protein>
    <submittedName>
        <fullName evidence="1">Uncharacterized protein</fullName>
    </submittedName>
</protein>
<evidence type="ECO:0000313" key="1">
    <source>
        <dbReference type="EMBL" id="GIL89606.1"/>
    </source>
</evidence>